<evidence type="ECO:0000313" key="2">
    <source>
        <dbReference type="EMBL" id="NMF94327.1"/>
    </source>
</evidence>
<sequence>MIADSLAALAPELARLDTRIARAIERLRARYELSLDEFRGLYISDEQVDDLLRSVASHPDEPADAIAQQRAAAPLSPWSHVAAALALSDDERDLLLVCLAPELDGKYETLYAYLNNDVTRRLPTAELAARLLAADAAHAVALKGLLAPEAPLLACGAVEVVSGQHDLARARRGLRVAPALVGWLQGLPWIDERLSGVVRARDSDAVRAIELPAALAHVPRLLDDGMPLPLLVVTAPGAGDAALAAQAVFARAACPALVLDLAALAAAPSPADAVAAAGLMQKVLGVAIVASPLDALTDPDGRNVETVAAPLRRLAARSPTLMLAASEGSRWRPLLAETPALEIRLPEPDASARRRLWRSALGAHGDAAPVDALADRFVLGAERIHEAAATAAHAALLTGEPAASPRQLFAAARAASGDAGAGTTSTVSTPFAWGDLMVPSDVRARLHDLVSAIELRCRVLDDWGFAARLGAARGVKALFAGPSGTGKTMAAGIIARTLELELQRIELAQVTSKYIGETEKNLDRAFAAARRANAVLFIDEADALLGKRSEVKDAHDRYANIETAYLLQKMEDHDGIVILATNLAKNIDEAFSRRMQFVVEFPMPDAASREALWRRMIPPQAPLAADVDFAFLARQFALAGGDIRNIVLDAAYQAARAAGAIGMTDLLRAVARQNTKRGRVSTVAEFREYFSLLAETASADGRADRRPAGEPTR</sequence>
<dbReference type="SMART" id="SM00382">
    <property type="entry name" value="AAA"/>
    <property type="match status" value="1"/>
</dbReference>
<dbReference type="RefSeq" id="WP_169199557.1">
    <property type="nucleotide sequence ID" value="NZ_WTVH02000001.1"/>
</dbReference>
<dbReference type="Pfam" id="PF22977">
    <property type="entry name" value="WHD"/>
    <property type="match status" value="1"/>
</dbReference>
<dbReference type="EMBL" id="WTVH01000027">
    <property type="protein sequence ID" value="NMF94327.1"/>
    <property type="molecule type" value="Genomic_DNA"/>
</dbReference>
<dbReference type="SUPFAM" id="SSF52540">
    <property type="entry name" value="P-loop containing nucleoside triphosphate hydrolases"/>
    <property type="match status" value="1"/>
</dbReference>
<protein>
    <submittedName>
        <fullName evidence="2">AAA family ATPase</fullName>
    </submittedName>
</protein>
<organism evidence="2 3">
    <name type="scientific">Aromatoleum buckelii</name>
    <dbReference type="NCBI Taxonomy" id="200254"/>
    <lineage>
        <taxon>Bacteria</taxon>
        <taxon>Pseudomonadati</taxon>
        <taxon>Pseudomonadota</taxon>
        <taxon>Betaproteobacteria</taxon>
        <taxon>Rhodocyclales</taxon>
        <taxon>Rhodocyclaceae</taxon>
        <taxon>Aromatoleum</taxon>
    </lineage>
</organism>
<dbReference type="Proteomes" id="UP000601990">
    <property type="component" value="Unassembled WGS sequence"/>
</dbReference>
<keyword evidence="3" id="KW-1185">Reference proteome</keyword>
<evidence type="ECO:0000259" key="1">
    <source>
        <dbReference type="SMART" id="SM00382"/>
    </source>
</evidence>
<dbReference type="CDD" id="cd19481">
    <property type="entry name" value="RecA-like_protease"/>
    <property type="match status" value="1"/>
</dbReference>
<evidence type="ECO:0000313" key="3">
    <source>
        <dbReference type="Proteomes" id="UP000601990"/>
    </source>
</evidence>
<dbReference type="PANTHER" id="PTHR23074:SF83">
    <property type="entry name" value="VACUOLAR PROTEIN SORTING-ASSOCIATED PROTEIN 4A"/>
    <property type="match status" value="1"/>
</dbReference>
<gene>
    <name evidence="2" type="ORF">GO608_13435</name>
</gene>
<dbReference type="Gene3D" id="3.40.50.300">
    <property type="entry name" value="P-loop containing nucleotide triphosphate hydrolases"/>
    <property type="match status" value="1"/>
</dbReference>
<dbReference type="Pfam" id="PF00004">
    <property type="entry name" value="AAA"/>
    <property type="match status" value="1"/>
</dbReference>
<dbReference type="InterPro" id="IPR050304">
    <property type="entry name" value="MT-severing_AAA_ATPase"/>
</dbReference>
<dbReference type="InterPro" id="IPR027417">
    <property type="entry name" value="P-loop_NTPase"/>
</dbReference>
<dbReference type="PANTHER" id="PTHR23074">
    <property type="entry name" value="AAA DOMAIN-CONTAINING"/>
    <property type="match status" value="1"/>
</dbReference>
<feature type="domain" description="AAA+ ATPase" evidence="1">
    <location>
        <begin position="473"/>
        <end position="601"/>
    </location>
</feature>
<name>A0ABX1N503_9RHOO</name>
<dbReference type="InterPro" id="IPR003593">
    <property type="entry name" value="AAA+_ATPase"/>
</dbReference>
<dbReference type="InterPro" id="IPR054472">
    <property type="entry name" value="WHD"/>
</dbReference>
<comment type="caution">
    <text evidence="2">The sequence shown here is derived from an EMBL/GenBank/DDBJ whole genome shotgun (WGS) entry which is preliminary data.</text>
</comment>
<reference evidence="2" key="1">
    <citation type="submission" date="2019-12" db="EMBL/GenBank/DDBJ databases">
        <title>Comparative genomics gives insights into the taxonomy of the Azoarcus-Aromatoleum group and reveals separate origins of nif in the plant-associated Azoarcus and non-plant-associated Aromatoleum sub-groups.</title>
        <authorList>
            <person name="Lafos M."/>
            <person name="Maluk M."/>
            <person name="Batista M."/>
            <person name="Junghare M."/>
            <person name="Carmona M."/>
            <person name="Faoro H."/>
            <person name="Cruz L.M."/>
            <person name="Battistoni F."/>
            <person name="De Souza E."/>
            <person name="Pedrosa F."/>
            <person name="Chen W.-M."/>
            <person name="Poole P.S."/>
            <person name="Dixon R.A."/>
            <person name="James E.K."/>
        </authorList>
    </citation>
    <scope>NUCLEOTIDE SEQUENCE</scope>
    <source>
        <strain evidence="2">U120</strain>
    </source>
</reference>
<proteinExistence type="predicted"/>
<accession>A0ABX1N503</accession>
<dbReference type="InterPro" id="IPR003959">
    <property type="entry name" value="ATPase_AAA_core"/>
</dbReference>